<keyword evidence="16" id="KW-1185">Reference proteome</keyword>
<evidence type="ECO:0000256" key="3">
    <source>
        <dbReference type="ARBA" id="ARBA00022697"/>
    </source>
</evidence>
<evidence type="ECO:0000313" key="13">
    <source>
        <dbReference type="EMBL" id="QQD72630.1"/>
    </source>
</evidence>
<reference evidence="11" key="1">
    <citation type="submission" date="2014-03" db="EMBL/GenBank/DDBJ databases">
        <authorList>
            <person name="Genoscope - CEA"/>
        </authorList>
    </citation>
    <scope>NUCLEOTIDE SEQUENCE [LARGE SCALE GENOMIC DNA]</scope>
    <source>
        <strain evidence="11">CF27</strain>
    </source>
</reference>
<name>A0A060UL65_9PROT</name>
<dbReference type="InterPro" id="IPR011009">
    <property type="entry name" value="Kinase-like_dom_sf"/>
</dbReference>
<dbReference type="EMBL" id="CP059488">
    <property type="protein sequence ID" value="QQD72630.1"/>
    <property type="molecule type" value="Genomic_DNA"/>
</dbReference>
<comment type="catalytic activity">
    <reaction evidence="8">
        <text>L-homoserine + ATP = O-phospho-L-homoserine + ADP + H(+)</text>
        <dbReference type="Rhea" id="RHEA:13985"/>
        <dbReference type="ChEBI" id="CHEBI:15378"/>
        <dbReference type="ChEBI" id="CHEBI:30616"/>
        <dbReference type="ChEBI" id="CHEBI:57476"/>
        <dbReference type="ChEBI" id="CHEBI:57590"/>
        <dbReference type="ChEBI" id="CHEBI:456216"/>
        <dbReference type="EC" id="2.7.1.39"/>
    </reaction>
</comment>
<keyword evidence="3 8" id="KW-0791">Threonine biosynthesis</keyword>
<evidence type="ECO:0000313" key="17">
    <source>
        <dbReference type="Proteomes" id="UP000595420"/>
    </source>
</evidence>
<dbReference type="UniPathway" id="UPA00050">
    <property type="reaction ID" value="UER00064"/>
</dbReference>
<dbReference type="InterPro" id="IPR005280">
    <property type="entry name" value="Homoserine_kinase_II"/>
</dbReference>
<evidence type="ECO:0000259" key="10">
    <source>
        <dbReference type="Pfam" id="PF01636"/>
    </source>
</evidence>
<dbReference type="HAMAP" id="MF_00301">
    <property type="entry name" value="Homoser_kinase_2"/>
    <property type="match status" value="1"/>
</dbReference>
<dbReference type="EC" id="2.7.1.39" evidence="8 9"/>
<dbReference type="Pfam" id="PF01636">
    <property type="entry name" value="APH"/>
    <property type="match status" value="1"/>
</dbReference>
<comment type="pathway">
    <text evidence="8">Amino-acid biosynthesis; L-threonine biosynthesis; L-threonine from L-aspartate: step 4/5.</text>
</comment>
<dbReference type="NCBIfam" id="NF003558">
    <property type="entry name" value="PRK05231.1"/>
    <property type="match status" value="1"/>
</dbReference>
<evidence type="ECO:0000313" key="16">
    <source>
        <dbReference type="Proteomes" id="UP000193925"/>
    </source>
</evidence>
<reference evidence="12 15" key="3">
    <citation type="submission" date="2016-07" db="EMBL/GenBank/DDBJ databases">
        <title>Draft genome of a psychrotolerant acidophile Acidithiobacillus ferrivorans strain YL15.</title>
        <authorList>
            <person name="Peng T."/>
            <person name="Ma L."/>
            <person name="Nan M."/>
            <person name="An N."/>
            <person name="Wang M."/>
            <person name="Qiu G."/>
            <person name="Zeng W."/>
        </authorList>
    </citation>
    <scope>NUCLEOTIDE SEQUENCE [LARGE SCALE GENOMIC DNA]</scope>
    <source>
        <strain evidence="12 15">YL15</strain>
    </source>
</reference>
<evidence type="ECO:0000256" key="6">
    <source>
        <dbReference type="ARBA" id="ARBA00022840"/>
    </source>
</evidence>
<keyword evidence="4 8" id="KW-0547">Nucleotide-binding</keyword>
<evidence type="ECO:0000313" key="14">
    <source>
        <dbReference type="EMBL" id="SMH66613.1"/>
    </source>
</evidence>
<evidence type="ECO:0000256" key="4">
    <source>
        <dbReference type="ARBA" id="ARBA00022741"/>
    </source>
</evidence>
<dbReference type="GO" id="GO:0005524">
    <property type="term" value="F:ATP binding"/>
    <property type="evidence" value="ECO:0007669"/>
    <property type="project" value="UniProtKB-KW"/>
</dbReference>
<gene>
    <name evidence="8 14" type="primary">thrB</name>
    <name evidence="11" type="ORF">AFERRI_160026</name>
    <name evidence="14" type="ORF">AFERRI_30345</name>
    <name evidence="12" type="ORF">BBC27_08985</name>
    <name evidence="13" type="ORF">H2515_14875</name>
</gene>
<reference evidence="14 16" key="4">
    <citation type="submission" date="2017-03" db="EMBL/GenBank/DDBJ databases">
        <authorList>
            <person name="Regsiter A."/>
            <person name="William W."/>
        </authorList>
    </citation>
    <scope>NUCLEOTIDE SEQUENCE [LARGE SCALE GENOMIC DNA]</scope>
    <source>
        <strain evidence="14">PRJEB5721</strain>
    </source>
</reference>
<keyword evidence="2 8" id="KW-0808">Transferase</keyword>
<dbReference type="Proteomes" id="UP000093129">
    <property type="component" value="Unassembled WGS sequence"/>
</dbReference>
<reference evidence="11" key="2">
    <citation type="submission" date="2014-07" db="EMBL/GenBank/DDBJ databases">
        <title>Initial genome analysis of the psychrotolerant acidophile Acidithiobacillus ferrivorans CF27: insights into iron and sulfur oxidation pathways and into biofilm formation.</title>
        <authorList>
            <person name="Talla E."/>
            <person name="Hedrich S."/>
            <person name="Mangenot S."/>
            <person name="Ji B."/>
            <person name="Johnson D.B."/>
            <person name="Barbe V."/>
            <person name="Bonnefoy V."/>
        </authorList>
    </citation>
    <scope>NUCLEOTIDE SEQUENCE [LARGE SCALE GENOMIC DNA]</scope>
    <source>
        <strain evidence="11">CF27</strain>
    </source>
</reference>
<evidence type="ECO:0000313" key="12">
    <source>
        <dbReference type="EMBL" id="OCB03202.1"/>
    </source>
</evidence>
<dbReference type="InterPro" id="IPR002575">
    <property type="entry name" value="Aminoglycoside_PTrfase"/>
</dbReference>
<evidence type="ECO:0000256" key="9">
    <source>
        <dbReference type="NCBIfam" id="TIGR00938"/>
    </source>
</evidence>
<reference evidence="13 17" key="5">
    <citation type="submission" date="2020-07" db="EMBL/GenBank/DDBJ databases">
        <title>Complete genome sequence analysis of Acidithiobacillus ferrivorans XJFY6S-08 reveals extreme environmental adaptation to alpine acid mine drainage.</title>
        <authorList>
            <person name="Yan L."/>
            <person name="Ni Y."/>
        </authorList>
    </citation>
    <scope>NUCLEOTIDE SEQUENCE [LARGE SCALE GENOMIC DNA]</scope>
    <source>
        <strain evidence="13 17">XJFY6S-08</strain>
    </source>
</reference>
<accession>A0A060UL65</accession>
<dbReference type="PANTHER" id="PTHR21064">
    <property type="entry name" value="AMINOGLYCOSIDE PHOSPHOTRANSFERASE DOMAIN-CONTAINING PROTEIN-RELATED"/>
    <property type="match status" value="1"/>
</dbReference>
<dbReference type="Proteomes" id="UP000595420">
    <property type="component" value="Chromosome"/>
</dbReference>
<dbReference type="CDD" id="cd05153">
    <property type="entry name" value="HomoserineK_II"/>
    <property type="match status" value="1"/>
</dbReference>
<evidence type="ECO:0000256" key="5">
    <source>
        <dbReference type="ARBA" id="ARBA00022777"/>
    </source>
</evidence>
<dbReference type="AlphaFoldDB" id="A0A060UL65"/>
<dbReference type="RefSeq" id="WP_035191461.1">
    <property type="nucleotide sequence ID" value="NZ_CCCS020000008.1"/>
</dbReference>
<keyword evidence="5 8" id="KW-0418">Kinase</keyword>
<keyword evidence="1 8" id="KW-0028">Amino-acid biosynthesis</keyword>
<sequence length="310" mass="34727">MSVYTSVSDLELAQFLRDYDLGGALALTGISAGVENSNYFLDTEKGHFVLTLFERLPRSKIPYFLDLTEWLSLHGIPCPRPMHTLAGNSLSTLCGKPAAIVQRLRGTSIEGRAPSIAEISALGTLLARMHLAGEGFPERHPNPAGFSWWQETARHLVPHLSREDNALIAEELAYQGTRDRTALPGGVVHADLFPDNVLFENGRISGTIDFYYAGDDVWLYDLAVVANSWCSETDGHLTPVLVRALWDAYVATRPLQAGEEVLWFPLLRAAALRFWLLRLDAIHFRRPGTITQCKDPEEYRQILLQRRQMV</sequence>
<dbReference type="InterPro" id="IPR050249">
    <property type="entry name" value="Pseudomonas-type_ThrB"/>
</dbReference>
<dbReference type="EMBL" id="CCCS020000008">
    <property type="protein sequence ID" value="CDQ09081.1"/>
    <property type="molecule type" value="Genomic_DNA"/>
</dbReference>
<organism evidence="11">
    <name type="scientific">Acidithiobacillus ferrivorans</name>
    <dbReference type="NCBI Taxonomy" id="160808"/>
    <lineage>
        <taxon>Bacteria</taxon>
        <taxon>Pseudomonadati</taxon>
        <taxon>Pseudomonadota</taxon>
        <taxon>Acidithiobacillia</taxon>
        <taxon>Acidithiobacillales</taxon>
        <taxon>Acidithiobacillaceae</taxon>
        <taxon>Acidithiobacillus</taxon>
    </lineage>
</organism>
<proteinExistence type="inferred from homology"/>
<evidence type="ECO:0000256" key="1">
    <source>
        <dbReference type="ARBA" id="ARBA00022605"/>
    </source>
</evidence>
<dbReference type="GO" id="GO:0009088">
    <property type="term" value="P:threonine biosynthetic process"/>
    <property type="evidence" value="ECO:0007669"/>
    <property type="project" value="UniProtKB-UniRule"/>
</dbReference>
<dbReference type="EMBL" id="LT841305">
    <property type="protein sequence ID" value="SMH66613.1"/>
    <property type="molecule type" value="Genomic_DNA"/>
</dbReference>
<dbReference type="PANTHER" id="PTHR21064:SF6">
    <property type="entry name" value="AMINOGLYCOSIDE PHOSPHOTRANSFERASE DOMAIN-CONTAINING PROTEIN"/>
    <property type="match status" value="1"/>
</dbReference>
<dbReference type="GO" id="GO:0004413">
    <property type="term" value="F:homoserine kinase activity"/>
    <property type="evidence" value="ECO:0007669"/>
    <property type="project" value="UniProtKB-UniRule"/>
</dbReference>
<dbReference type="EMBL" id="MASQ01000075">
    <property type="protein sequence ID" value="OCB03202.1"/>
    <property type="molecule type" value="Genomic_DNA"/>
</dbReference>
<evidence type="ECO:0000313" key="15">
    <source>
        <dbReference type="Proteomes" id="UP000093129"/>
    </source>
</evidence>
<protein>
    <recommendedName>
        <fullName evidence="8 9">Homoserine kinase</fullName>
        <shortName evidence="8">HK</shortName>
        <shortName evidence="8">HSK</shortName>
        <ecNumber evidence="8 9">2.7.1.39</ecNumber>
    </recommendedName>
</protein>
<dbReference type="Gene3D" id="3.90.1200.10">
    <property type="match status" value="1"/>
</dbReference>
<dbReference type="SUPFAM" id="SSF56112">
    <property type="entry name" value="Protein kinase-like (PK-like)"/>
    <property type="match status" value="1"/>
</dbReference>
<evidence type="ECO:0000256" key="8">
    <source>
        <dbReference type="HAMAP-Rule" id="MF_00301"/>
    </source>
</evidence>
<evidence type="ECO:0000256" key="2">
    <source>
        <dbReference type="ARBA" id="ARBA00022679"/>
    </source>
</evidence>
<dbReference type="NCBIfam" id="TIGR00938">
    <property type="entry name" value="thrB_alt"/>
    <property type="match status" value="1"/>
</dbReference>
<feature type="domain" description="Aminoglycoside phosphotransferase" evidence="10">
    <location>
        <begin position="27"/>
        <end position="249"/>
    </location>
</feature>
<keyword evidence="6 8" id="KW-0067">ATP-binding</keyword>
<dbReference type="Gene3D" id="3.30.200.20">
    <property type="entry name" value="Phosphorylase Kinase, domain 1"/>
    <property type="match status" value="1"/>
</dbReference>
<comment type="similarity">
    <text evidence="7 8">Belongs to the pseudomonas-type ThrB family.</text>
</comment>
<dbReference type="Proteomes" id="UP000193925">
    <property type="component" value="Chromosome AFERRI"/>
</dbReference>
<evidence type="ECO:0000256" key="7">
    <source>
        <dbReference type="ARBA" id="ARBA00038240"/>
    </source>
</evidence>
<evidence type="ECO:0000313" key="11">
    <source>
        <dbReference type="EMBL" id="CDQ09081.1"/>
    </source>
</evidence>